<feature type="region of interest" description="Disordered" evidence="1">
    <location>
        <begin position="116"/>
        <end position="141"/>
    </location>
</feature>
<dbReference type="RefSeq" id="WP_309869765.1">
    <property type="nucleotide sequence ID" value="NZ_JAVDQK010000010.1"/>
</dbReference>
<dbReference type="Proteomes" id="UP001185331">
    <property type="component" value="Unassembled WGS sequence"/>
</dbReference>
<sequence>MPSDPTEPLSIEALRTPPEHVERLDSPLGKNLQELPWDDYDWKDFERLTLRLVETEYQLENTRLYGKQGEDQQGIDVIGKRVGQEKSVVLQAKRNKAFNASDVRDVAAQFLHVDKDGKLLPPPTDQDGNPKPHLADEHGNSLPLPKDLADTFILALSCRLDSTRASAAWSTLESDLRAKNITAVLWDQSALELRLKKRPEIVQDFFGMAYVAAFCGEHEAAKLRGTAGHADSKAASQDIAKILNLLETMVQRGVTLTPELQAQFFSTLTSAPVVTVNEPSIPSTDPTEQTLNTIRTLIEAGANDVALDRLGQLESSNSNLTATQQGTIHRLRGHIWYRKGDAKQAAFLFHQAYNLDHKDPASQIAEGLAYLIDGDSNRAEWILDLVQRDHPDREDARSLYILAVAQKGPSPELNALEAALTPNDDAAVINLARYYSNQHDTAAIRRVLSRLDGGPHEHDPHRRLLNAKADLLDVMAELNGFMPEARALLLQRRPEVRQLLTTMAEIIPALKDARMNRALAPEALNVAQVVHSLRGEEEAAIDQGRQALALSPDEHGIRVDVALSYLRLKRPADAARELQVGGDALLEAYPGSRPILAAALRLSGQLDEALAVLTPQLGDPTTGVLDEHVRILLAQGKIPEARQALIGAPDEMQIHLIRADVEQAAGDDPATRQAYEAALRVAPPSLEPHARFLYAQYLGLKQAYEDAATTLEPLPLVDLPSTWLNIALTIAHNANRPTEAFIEELARRGDLTDVTSLHIAMLVAARQGDFQQAIQRGITYLRQRPNEAQVILTLADLYIRIDQRSAARRLLHQIQVNAIDAPLLTYAARIARRLNERTLARDLTYQAYRHGESEDDYVEFLNEMLHAPDEPDPKVVGAEHAVHLRTGSKPEGWWVILTADPQPDRNRGEHALTDDLAQRLLGRRVGETVSGNLEDLTVTAIRSKYVHATKHVLTHTRELFPTSGRLHQYAVGPLEVLPAGLWDTLKRRNDAFLKLTQEIREAKTPVLVLGVGRPGPDTALWEAITASSMEMVTNVGDRDFQQTAEAIAAAPAIMLDPSALVVLNRARLLRELAKTHRLLVTRQTLDDINAAVTDVERDLKRAPLKSMHYEGGRIVFVEEDVAVTKQRLHFLMGIRSFVRKHTRIVPVIQMGRGTPSTTRENAATISTAYGAIQYQVPMLTDDLPLMGKIRQVNSASWTTSAAFTLAMGRSRRWPKHRMEQALLTFLSLGQTILPVSMDTAKAVLQQEDMTFGHVTRRAIRNVTHPWQDDAFAMIRLTQIIQLAVVHAVLPMTRERWIRQALDVAVHERDALIVANAVLDALPRAFHLVYHLRPEVEHIIQTWLHERLNPPQLVSSTP</sequence>
<evidence type="ECO:0000313" key="4">
    <source>
        <dbReference type="Proteomes" id="UP001185331"/>
    </source>
</evidence>
<dbReference type="Gene3D" id="1.25.40.10">
    <property type="entry name" value="Tetratricopeptide repeat domain"/>
    <property type="match status" value="3"/>
</dbReference>
<accession>A0AAE4BNZ7</accession>
<evidence type="ECO:0000259" key="2">
    <source>
        <dbReference type="Pfam" id="PF20698"/>
    </source>
</evidence>
<gene>
    <name evidence="3" type="ORF">J2Y00_003698</name>
</gene>
<name>A0AAE4BNZ7_9DEIO</name>
<reference evidence="3" key="1">
    <citation type="submission" date="2023-07" db="EMBL/GenBank/DDBJ databases">
        <title>Sorghum-associated microbial communities from plants grown in Nebraska, USA.</title>
        <authorList>
            <person name="Schachtman D."/>
        </authorList>
    </citation>
    <scope>NUCLEOTIDE SEQUENCE</scope>
    <source>
        <strain evidence="3">BE330</strain>
    </source>
</reference>
<dbReference type="InterPro" id="IPR048987">
    <property type="entry name" value="PIN-TPR-GreABC"/>
</dbReference>
<evidence type="ECO:0000313" key="3">
    <source>
        <dbReference type="EMBL" id="MDR6220087.1"/>
    </source>
</evidence>
<dbReference type="SUPFAM" id="SSF48452">
    <property type="entry name" value="TPR-like"/>
    <property type="match status" value="2"/>
</dbReference>
<feature type="domain" description="PIN" evidence="2">
    <location>
        <begin position="1055"/>
        <end position="1184"/>
    </location>
</feature>
<comment type="caution">
    <text evidence="3">The sequence shown here is derived from an EMBL/GenBank/DDBJ whole genome shotgun (WGS) entry which is preliminary data.</text>
</comment>
<dbReference type="Pfam" id="PF20698">
    <property type="entry name" value="PIN-TPR-GreABC"/>
    <property type="match status" value="1"/>
</dbReference>
<feature type="compositionally biased region" description="Basic and acidic residues" evidence="1">
    <location>
        <begin position="128"/>
        <end position="139"/>
    </location>
</feature>
<organism evidence="3 4">
    <name type="scientific">Deinococcus soli</name>
    <name type="common">ex Cha et al. 2016</name>
    <dbReference type="NCBI Taxonomy" id="1309411"/>
    <lineage>
        <taxon>Bacteria</taxon>
        <taxon>Thermotogati</taxon>
        <taxon>Deinococcota</taxon>
        <taxon>Deinococci</taxon>
        <taxon>Deinococcales</taxon>
        <taxon>Deinococcaceae</taxon>
        <taxon>Deinococcus</taxon>
    </lineage>
</organism>
<dbReference type="InterPro" id="IPR011990">
    <property type="entry name" value="TPR-like_helical_dom_sf"/>
</dbReference>
<evidence type="ECO:0000256" key="1">
    <source>
        <dbReference type="SAM" id="MobiDB-lite"/>
    </source>
</evidence>
<dbReference type="EMBL" id="JAVDQK010000010">
    <property type="protein sequence ID" value="MDR6220087.1"/>
    <property type="molecule type" value="Genomic_DNA"/>
</dbReference>
<protein>
    <submittedName>
        <fullName evidence="3">Tetratricopeptide (TPR) repeat protein</fullName>
    </submittedName>
</protein>
<proteinExistence type="predicted"/>